<evidence type="ECO:0000259" key="1">
    <source>
        <dbReference type="PROSITE" id="PS50943"/>
    </source>
</evidence>
<dbReference type="InterPro" id="IPR001387">
    <property type="entry name" value="Cro/C1-type_HTH"/>
</dbReference>
<dbReference type="SUPFAM" id="SSF47413">
    <property type="entry name" value="lambda repressor-like DNA-binding domains"/>
    <property type="match status" value="1"/>
</dbReference>
<dbReference type="eggNOG" id="COG1396">
    <property type="taxonomic scope" value="Bacteria"/>
</dbReference>
<dbReference type="KEGG" id="str:Sterm_3287"/>
<proteinExistence type="predicted"/>
<protein>
    <submittedName>
        <fullName evidence="2">Transcriptional regulator, XRE family</fullName>
    </submittedName>
</protein>
<gene>
    <name evidence="2" type="ordered locus">Sterm_3287</name>
</gene>
<dbReference type="HOGENOM" id="CLU_1359613_0_0_0"/>
<dbReference type="CDD" id="cd00093">
    <property type="entry name" value="HTH_XRE"/>
    <property type="match status" value="1"/>
</dbReference>
<organism evidence="2 3">
    <name type="scientific">Sebaldella termitidis (strain ATCC 33386 / NCTC 11300)</name>
    <dbReference type="NCBI Taxonomy" id="526218"/>
    <lineage>
        <taxon>Bacteria</taxon>
        <taxon>Fusobacteriati</taxon>
        <taxon>Fusobacteriota</taxon>
        <taxon>Fusobacteriia</taxon>
        <taxon>Fusobacteriales</taxon>
        <taxon>Leptotrichiaceae</taxon>
        <taxon>Sebaldella</taxon>
    </lineage>
</organism>
<dbReference type="InterPro" id="IPR010982">
    <property type="entry name" value="Lambda_DNA-bd_dom_sf"/>
</dbReference>
<evidence type="ECO:0000313" key="2">
    <source>
        <dbReference type="EMBL" id="ACZ10128.1"/>
    </source>
</evidence>
<dbReference type="Proteomes" id="UP000000845">
    <property type="component" value="Chromosome"/>
</dbReference>
<dbReference type="Pfam" id="PF01381">
    <property type="entry name" value="HTH_3"/>
    <property type="match status" value="1"/>
</dbReference>
<accession>D1APU4</accession>
<dbReference type="RefSeq" id="WP_012862710.1">
    <property type="nucleotide sequence ID" value="NC_013517.1"/>
</dbReference>
<reference evidence="3" key="1">
    <citation type="submission" date="2009-09" db="EMBL/GenBank/DDBJ databases">
        <title>The complete chromosome of Sebaldella termitidis ATCC 33386.</title>
        <authorList>
            <consortium name="US DOE Joint Genome Institute (JGI-PGF)"/>
            <person name="Lucas S."/>
            <person name="Copeland A."/>
            <person name="Lapidus A."/>
            <person name="Glavina del Rio T."/>
            <person name="Dalin E."/>
            <person name="Tice H."/>
            <person name="Bruce D."/>
            <person name="Goodwin L."/>
            <person name="Pitluck S."/>
            <person name="Kyrpides N."/>
            <person name="Mavromatis K."/>
            <person name="Ivanova N."/>
            <person name="Mikhailova N."/>
            <person name="Sims D."/>
            <person name="Meincke L."/>
            <person name="Brettin T."/>
            <person name="Detter J.C."/>
            <person name="Han C."/>
            <person name="Larimer F."/>
            <person name="Land M."/>
            <person name="Hauser L."/>
            <person name="Markowitz V."/>
            <person name="Cheng J.F."/>
            <person name="Hugenholtz P."/>
            <person name="Woyke T."/>
            <person name="Wu D."/>
            <person name="Eisen J.A."/>
        </authorList>
    </citation>
    <scope>NUCLEOTIDE SEQUENCE [LARGE SCALE GENOMIC DNA]</scope>
    <source>
        <strain evidence="3">ATCC 33386 / NCTC 11300</strain>
    </source>
</reference>
<reference evidence="2 3" key="2">
    <citation type="journal article" date="2010" name="Stand. Genomic Sci.">
        <title>Complete genome sequence of Sebaldella termitidis type strain (NCTC 11300).</title>
        <authorList>
            <person name="Harmon-Smith M."/>
            <person name="Celia L."/>
            <person name="Chertkov O."/>
            <person name="Lapidus A."/>
            <person name="Copeland A."/>
            <person name="Glavina Del Rio T."/>
            <person name="Nolan M."/>
            <person name="Lucas S."/>
            <person name="Tice H."/>
            <person name="Cheng J.F."/>
            <person name="Han C."/>
            <person name="Detter J.C."/>
            <person name="Bruce D."/>
            <person name="Goodwin L."/>
            <person name="Pitluck S."/>
            <person name="Pati A."/>
            <person name="Liolios K."/>
            <person name="Ivanova N."/>
            <person name="Mavromatis K."/>
            <person name="Mikhailova N."/>
            <person name="Chen A."/>
            <person name="Palaniappan K."/>
            <person name="Land M."/>
            <person name="Hauser L."/>
            <person name="Chang Y.J."/>
            <person name="Jeffries C.D."/>
            <person name="Brettin T."/>
            <person name="Goker M."/>
            <person name="Beck B."/>
            <person name="Bristow J."/>
            <person name="Eisen J.A."/>
            <person name="Markowitz V."/>
            <person name="Hugenholtz P."/>
            <person name="Kyrpides N.C."/>
            <person name="Klenk H.P."/>
            <person name="Chen F."/>
        </authorList>
    </citation>
    <scope>NUCLEOTIDE SEQUENCE [LARGE SCALE GENOMIC DNA]</scope>
    <source>
        <strain evidence="3">ATCC 33386 / NCTC 11300</strain>
    </source>
</reference>
<dbReference type="GO" id="GO:0003677">
    <property type="term" value="F:DNA binding"/>
    <property type="evidence" value="ECO:0007669"/>
    <property type="project" value="InterPro"/>
</dbReference>
<dbReference type="AlphaFoldDB" id="D1APU4"/>
<sequence length="201" mass="23375">MKIETEKLKKLGKTLKELRIQNNLSFREVDKLTGVGISTISRLEEAKGHRINTLILNKLAKVYNVNPVSLLMIIDYVKENDIKQYLDITESEASSINNNEIEILNENNSSYYPKRFMKLPDITKCKAVKINNRIFLYDDSCPDNNDLGLFRINDKITVAFYYFLDDTVTFKDFFTDFIFMRKKDSFSIIGKIKSIVDISLM</sequence>
<keyword evidence="3" id="KW-1185">Reference proteome</keyword>
<dbReference type="Gene3D" id="1.10.260.40">
    <property type="entry name" value="lambda repressor-like DNA-binding domains"/>
    <property type="match status" value="1"/>
</dbReference>
<name>D1APU4_SEBTE</name>
<evidence type="ECO:0000313" key="3">
    <source>
        <dbReference type="Proteomes" id="UP000000845"/>
    </source>
</evidence>
<dbReference type="SMART" id="SM00530">
    <property type="entry name" value="HTH_XRE"/>
    <property type="match status" value="1"/>
</dbReference>
<dbReference type="PROSITE" id="PS50943">
    <property type="entry name" value="HTH_CROC1"/>
    <property type="match status" value="1"/>
</dbReference>
<feature type="domain" description="HTH cro/C1-type" evidence="1">
    <location>
        <begin position="15"/>
        <end position="70"/>
    </location>
</feature>
<dbReference type="EMBL" id="CP001739">
    <property type="protein sequence ID" value="ACZ10128.1"/>
    <property type="molecule type" value="Genomic_DNA"/>
</dbReference>